<keyword evidence="3 11" id="KW-0812">Transmembrane</keyword>
<keyword evidence="4" id="KW-0406">Ion transport</keyword>
<dbReference type="PANTHER" id="PTHR16950">
    <property type="entry name" value="ZINC TRANSPORTER SLC39A7 HISTIDINE-RICH MEMBRANE PROTEIN KE4"/>
    <property type="match status" value="1"/>
</dbReference>
<dbReference type="InParanoid" id="A0A6J2US75"/>
<evidence type="ECO:0000256" key="9">
    <source>
        <dbReference type="ARBA" id="ARBA00042542"/>
    </source>
</evidence>
<dbReference type="InterPro" id="IPR003689">
    <property type="entry name" value="ZIP"/>
</dbReference>
<dbReference type="Proteomes" id="UP000504632">
    <property type="component" value="Chromosome 2"/>
</dbReference>
<accession>A0A6J2US75</accession>
<keyword evidence="4" id="KW-0864">Zinc transport</keyword>
<dbReference type="AlphaFoldDB" id="A0A6J2US75"/>
<evidence type="ECO:0000256" key="3">
    <source>
        <dbReference type="ARBA" id="ARBA00022692"/>
    </source>
</evidence>
<feature type="transmembrane region" description="Helical" evidence="11">
    <location>
        <begin position="86"/>
        <end position="109"/>
    </location>
</feature>
<evidence type="ECO:0000256" key="7">
    <source>
        <dbReference type="ARBA" id="ARBA00034634"/>
    </source>
</evidence>
<evidence type="ECO:0000256" key="5">
    <source>
        <dbReference type="ARBA" id="ARBA00022989"/>
    </source>
</evidence>
<dbReference type="GO" id="GO:0016020">
    <property type="term" value="C:membrane"/>
    <property type="evidence" value="ECO:0007669"/>
    <property type="project" value="UniProtKB-SubCell"/>
</dbReference>
<dbReference type="FunCoup" id="A0A6J2US75">
    <property type="interactions" value="632"/>
</dbReference>
<feature type="transmembrane region" description="Helical" evidence="11">
    <location>
        <begin position="130"/>
        <end position="147"/>
    </location>
</feature>
<dbReference type="Pfam" id="PF02535">
    <property type="entry name" value="Zip"/>
    <property type="match status" value="1"/>
</dbReference>
<feature type="transmembrane region" description="Helical" evidence="11">
    <location>
        <begin position="167"/>
        <end position="185"/>
    </location>
</feature>
<evidence type="ECO:0000256" key="11">
    <source>
        <dbReference type="SAM" id="Phobius"/>
    </source>
</evidence>
<organism evidence="12 13">
    <name type="scientific">Chanos chanos</name>
    <name type="common">Milkfish</name>
    <name type="synonym">Mugil chanos</name>
    <dbReference type="NCBI Taxonomy" id="29144"/>
    <lineage>
        <taxon>Eukaryota</taxon>
        <taxon>Metazoa</taxon>
        <taxon>Chordata</taxon>
        <taxon>Craniata</taxon>
        <taxon>Vertebrata</taxon>
        <taxon>Euteleostomi</taxon>
        <taxon>Actinopterygii</taxon>
        <taxon>Neopterygii</taxon>
        <taxon>Teleostei</taxon>
        <taxon>Ostariophysi</taxon>
        <taxon>Gonorynchiformes</taxon>
        <taxon>Chanidae</taxon>
        <taxon>Chanos</taxon>
    </lineage>
</organism>
<proteinExistence type="inferred from homology"/>
<keyword evidence="4" id="KW-0862">Zinc</keyword>
<keyword evidence="12" id="KW-1185">Reference proteome</keyword>
<comment type="subcellular location">
    <subcellularLocation>
        <location evidence="1">Membrane</location>
        <topology evidence="1">Multi-pass membrane protein</topology>
    </subcellularLocation>
</comment>
<comment type="catalytic activity">
    <reaction evidence="7">
        <text>Zn(2+)(in) = Zn(2+)(out)</text>
        <dbReference type="Rhea" id="RHEA:29351"/>
        <dbReference type="ChEBI" id="CHEBI:29105"/>
    </reaction>
</comment>
<dbReference type="GO" id="GO:0005385">
    <property type="term" value="F:zinc ion transmembrane transporter activity"/>
    <property type="evidence" value="ECO:0007669"/>
    <property type="project" value="TreeGrafter"/>
</dbReference>
<dbReference type="PANTHER" id="PTHR16950:SF16">
    <property type="entry name" value="ZINC TRANSPORTER ZIP13"/>
    <property type="match status" value="1"/>
</dbReference>
<name>A0A6J2US75_CHACN</name>
<evidence type="ECO:0000256" key="8">
    <source>
        <dbReference type="ARBA" id="ARBA00040592"/>
    </source>
</evidence>
<sequence>MLLTSALRTLVQMSAGPERKPAWAAAALLVGTALLAVTSTSSSSGKKMAQTAVAQATVAAAGPGPWCVEELLGFHTLSELFSRDGADIWLCSLVGSIAVGLSGIFPLLVIPIEAGAALKTEAGCQKLKRLLSFAIGSLLGDVFLHLLPEAWAYTHSPDGSSRQYRTQGLWVVVGLLSFLILEKMFPDEESRPENKSLNQNPAVSLSDPSSEVFLSPKINGMCSRGLSEPQPKACLSSQSEPEKIKTSGYLNLFANCIDNFTHGLAVAGSFLVSRKVGFLTTFAILLHEIPHEVGDFAILLRAGFDRWSAARMQLSTALGGVLGACFALCSHSQHGTVNSTAWILPFTSGGFLYIALVNVVPDLLEETNPRHSLLQILLLCCGILVMALLSAVVE</sequence>
<feature type="transmembrane region" description="Helical" evidence="11">
    <location>
        <begin position="21"/>
        <end position="38"/>
    </location>
</feature>
<feature type="transmembrane region" description="Helical" evidence="11">
    <location>
        <begin position="372"/>
        <end position="393"/>
    </location>
</feature>
<evidence type="ECO:0000256" key="6">
    <source>
        <dbReference type="ARBA" id="ARBA00023136"/>
    </source>
</evidence>
<reference evidence="13" key="1">
    <citation type="submission" date="2025-08" db="UniProtKB">
        <authorList>
            <consortium name="RefSeq"/>
        </authorList>
    </citation>
    <scope>IDENTIFICATION</scope>
</reference>
<feature type="transmembrane region" description="Helical" evidence="11">
    <location>
        <begin position="339"/>
        <end position="360"/>
    </location>
</feature>
<dbReference type="CTD" id="91252"/>
<evidence type="ECO:0000256" key="10">
    <source>
        <dbReference type="ARBA" id="ARBA00042972"/>
    </source>
</evidence>
<comment type="similarity">
    <text evidence="2">Belongs to the ZIP transporter (TC 2.A.5) family.</text>
</comment>
<evidence type="ECO:0000256" key="2">
    <source>
        <dbReference type="ARBA" id="ARBA00006939"/>
    </source>
</evidence>
<keyword evidence="6 11" id="KW-0472">Membrane</keyword>
<keyword evidence="4" id="KW-0813">Transport</keyword>
<evidence type="ECO:0000313" key="13">
    <source>
        <dbReference type="RefSeq" id="XP_030622192.1"/>
    </source>
</evidence>
<gene>
    <name evidence="13" type="primary">slc39a13</name>
</gene>
<evidence type="ECO:0000256" key="1">
    <source>
        <dbReference type="ARBA" id="ARBA00004141"/>
    </source>
</evidence>
<dbReference type="RefSeq" id="XP_030622192.1">
    <property type="nucleotide sequence ID" value="XM_030766332.1"/>
</dbReference>
<keyword evidence="5 11" id="KW-1133">Transmembrane helix</keyword>
<protein>
    <recommendedName>
        <fullName evidence="8">Zinc transporter ZIP13</fullName>
    </recommendedName>
    <alternativeName>
        <fullName evidence="9">Solute carrier family 39 member 13</fullName>
    </alternativeName>
    <alternativeName>
        <fullName evidence="10">Zrt- and Irt-like protein 13</fullName>
    </alternativeName>
</protein>
<evidence type="ECO:0000256" key="4">
    <source>
        <dbReference type="ARBA" id="ARBA00022906"/>
    </source>
</evidence>
<dbReference type="GO" id="GO:0006882">
    <property type="term" value="P:intracellular zinc ion homeostasis"/>
    <property type="evidence" value="ECO:0007669"/>
    <property type="project" value="TreeGrafter"/>
</dbReference>
<dbReference type="OrthoDB" id="200954at2759"/>
<evidence type="ECO:0000313" key="12">
    <source>
        <dbReference type="Proteomes" id="UP000504632"/>
    </source>
</evidence>
<dbReference type="GeneID" id="115805671"/>